<organism evidence="2">
    <name type="scientific">marine sediment metagenome</name>
    <dbReference type="NCBI Taxonomy" id="412755"/>
    <lineage>
        <taxon>unclassified sequences</taxon>
        <taxon>metagenomes</taxon>
        <taxon>ecological metagenomes</taxon>
    </lineage>
</organism>
<evidence type="ECO:0000313" key="2">
    <source>
        <dbReference type="EMBL" id="GAH19702.1"/>
    </source>
</evidence>
<feature type="compositionally biased region" description="Polar residues" evidence="1">
    <location>
        <begin position="35"/>
        <end position="56"/>
    </location>
</feature>
<protein>
    <submittedName>
        <fullName evidence="2">Uncharacterized protein</fullName>
    </submittedName>
</protein>
<feature type="compositionally biased region" description="Low complexity" evidence="1">
    <location>
        <begin position="81"/>
        <end position="91"/>
    </location>
</feature>
<feature type="non-terminal residue" evidence="2">
    <location>
        <position position="1"/>
    </location>
</feature>
<evidence type="ECO:0000256" key="1">
    <source>
        <dbReference type="SAM" id="MobiDB-lite"/>
    </source>
</evidence>
<gene>
    <name evidence="2" type="ORF">S03H2_04247</name>
</gene>
<accession>X1DHN7</accession>
<dbReference type="EMBL" id="BARU01001665">
    <property type="protein sequence ID" value="GAH19702.1"/>
    <property type="molecule type" value="Genomic_DNA"/>
</dbReference>
<feature type="region of interest" description="Disordered" evidence="1">
    <location>
        <begin position="25"/>
        <end position="91"/>
    </location>
</feature>
<sequence>EPLLSLFFQAMRAVKSLTQKGLLKKEARKNKDNKGSTSNLYTLLNPKTKNKSNNGKNEWVSDRYPGGVPQIPGVVSPRYPNNTNIKKTNSNNVNRASREKVVENSVGEIKENTEENEEDINDIRRIIKEFLEDEGKCNFIEPIAFLYSINDCRDF</sequence>
<feature type="compositionally biased region" description="Basic and acidic residues" evidence="1">
    <location>
        <begin position="25"/>
        <end position="34"/>
    </location>
</feature>
<comment type="caution">
    <text evidence="2">The sequence shown here is derived from an EMBL/GenBank/DDBJ whole genome shotgun (WGS) entry which is preliminary data.</text>
</comment>
<name>X1DHN7_9ZZZZ</name>
<reference evidence="2" key="1">
    <citation type="journal article" date="2014" name="Front. Microbiol.">
        <title>High frequency of phylogenetically diverse reductive dehalogenase-homologous genes in deep subseafloor sedimentary metagenomes.</title>
        <authorList>
            <person name="Kawai M."/>
            <person name="Futagami T."/>
            <person name="Toyoda A."/>
            <person name="Takaki Y."/>
            <person name="Nishi S."/>
            <person name="Hori S."/>
            <person name="Arai W."/>
            <person name="Tsubouchi T."/>
            <person name="Morono Y."/>
            <person name="Uchiyama I."/>
            <person name="Ito T."/>
            <person name="Fujiyama A."/>
            <person name="Inagaki F."/>
            <person name="Takami H."/>
        </authorList>
    </citation>
    <scope>NUCLEOTIDE SEQUENCE</scope>
    <source>
        <strain evidence="2">Expedition CK06-06</strain>
    </source>
</reference>
<dbReference type="AlphaFoldDB" id="X1DHN7"/>
<proteinExistence type="predicted"/>